<dbReference type="SUPFAM" id="SSF88713">
    <property type="entry name" value="Glycoside hydrolase/deacetylase"/>
    <property type="match status" value="1"/>
</dbReference>
<name>A0A5B8CES9_9MICO</name>
<dbReference type="Gene3D" id="3.20.20.370">
    <property type="entry name" value="Glycoside hydrolase/deacetylase"/>
    <property type="match status" value="1"/>
</dbReference>
<dbReference type="InterPro" id="IPR011330">
    <property type="entry name" value="Glyco_hydro/deAcase_b/a-brl"/>
</dbReference>
<evidence type="ECO:0000259" key="3">
    <source>
        <dbReference type="PROSITE" id="PS51677"/>
    </source>
</evidence>
<dbReference type="OrthoDB" id="9763050at2"/>
<evidence type="ECO:0000256" key="2">
    <source>
        <dbReference type="ARBA" id="ARBA00022801"/>
    </source>
</evidence>
<proteinExistence type="predicted"/>
<dbReference type="PANTHER" id="PTHR10587">
    <property type="entry name" value="GLYCOSYL TRANSFERASE-RELATED"/>
    <property type="match status" value="1"/>
</dbReference>
<dbReference type="GO" id="GO:0016020">
    <property type="term" value="C:membrane"/>
    <property type="evidence" value="ECO:0007669"/>
    <property type="project" value="TreeGrafter"/>
</dbReference>
<dbReference type="PROSITE" id="PS51677">
    <property type="entry name" value="NODB"/>
    <property type="match status" value="1"/>
</dbReference>
<dbReference type="GO" id="GO:0016810">
    <property type="term" value="F:hydrolase activity, acting on carbon-nitrogen (but not peptide) bonds"/>
    <property type="evidence" value="ECO:0007669"/>
    <property type="project" value="InterPro"/>
</dbReference>
<dbReference type="CDD" id="cd10917">
    <property type="entry name" value="CE4_NodB_like_6s_7s"/>
    <property type="match status" value="1"/>
</dbReference>
<evidence type="ECO:0000313" key="5">
    <source>
        <dbReference type="Proteomes" id="UP000314616"/>
    </source>
</evidence>
<evidence type="ECO:0000313" key="4">
    <source>
        <dbReference type="EMBL" id="QDC26746.1"/>
    </source>
</evidence>
<gene>
    <name evidence="4" type="ORF">FE374_14115</name>
</gene>
<feature type="domain" description="NodB homology" evidence="3">
    <location>
        <begin position="208"/>
        <end position="395"/>
    </location>
</feature>
<dbReference type="EMBL" id="CP040915">
    <property type="protein sequence ID" value="QDC26746.1"/>
    <property type="molecule type" value="Genomic_DNA"/>
</dbReference>
<dbReference type="KEGG" id="gyu:FE374_14115"/>
<dbReference type="PANTHER" id="PTHR10587:SF133">
    <property type="entry name" value="CHITIN DEACETYLASE 1-RELATED"/>
    <property type="match status" value="1"/>
</dbReference>
<dbReference type="InterPro" id="IPR050248">
    <property type="entry name" value="Polysacc_deacetylase_ArnD"/>
</dbReference>
<dbReference type="InterPro" id="IPR002509">
    <property type="entry name" value="NODB_dom"/>
</dbReference>
<dbReference type="GO" id="GO:0046872">
    <property type="term" value="F:metal ion binding"/>
    <property type="evidence" value="ECO:0007669"/>
    <property type="project" value="UniProtKB-KW"/>
</dbReference>
<keyword evidence="2" id="KW-0378">Hydrolase</keyword>
<dbReference type="Pfam" id="PF01522">
    <property type="entry name" value="Polysacc_deac_1"/>
    <property type="match status" value="1"/>
</dbReference>
<reference evidence="4 5" key="1">
    <citation type="submission" date="2019-05" db="EMBL/GenBank/DDBJ databases">
        <title>Georgenia *** sp. nov., and Georgenia *** sp. nov., isolated from the intestinal contents of plateau pika (Ochotona curzoniae) in the Qinghai-Tibet plateau of China.</title>
        <authorList>
            <person name="Tian Z."/>
        </authorList>
    </citation>
    <scope>NUCLEOTIDE SEQUENCE [LARGE SCALE GENOMIC DNA]</scope>
    <source>
        <strain evidence="4 5">Z443</strain>
    </source>
</reference>
<dbReference type="GO" id="GO:0005975">
    <property type="term" value="P:carbohydrate metabolic process"/>
    <property type="evidence" value="ECO:0007669"/>
    <property type="project" value="InterPro"/>
</dbReference>
<dbReference type="Proteomes" id="UP000314616">
    <property type="component" value="Chromosome"/>
</dbReference>
<keyword evidence="1" id="KW-0479">Metal-binding</keyword>
<dbReference type="AlphaFoldDB" id="A0A5B8CES9"/>
<accession>A0A5B8CES9</accession>
<evidence type="ECO:0000256" key="1">
    <source>
        <dbReference type="ARBA" id="ARBA00022723"/>
    </source>
</evidence>
<organism evidence="4 5">
    <name type="scientific">Georgenia yuyongxinii</name>
    <dbReference type="NCBI Taxonomy" id="2589797"/>
    <lineage>
        <taxon>Bacteria</taxon>
        <taxon>Bacillati</taxon>
        <taxon>Actinomycetota</taxon>
        <taxon>Actinomycetes</taxon>
        <taxon>Micrococcales</taxon>
        <taxon>Bogoriellaceae</taxon>
        <taxon>Georgenia</taxon>
    </lineage>
</organism>
<protein>
    <submittedName>
        <fullName evidence="4">Polysaccharide deacetylase family protein</fullName>
    </submittedName>
</protein>
<sequence length="401" mass="41524">MGDWDGNGTATPGVVRDGVWYLRNTLGGGAADRTVAFGRAGDVPVVGDWDGNGTTGIGIVRGTTWHLRNALTSGPAQLTASYGRLGDVPVAGDWDGNGTTGIGVVRGATWLLRQLPSGGAAQLTFNYGRAGDVPVTGDWDGNGTTGAGVLRGDTWLLTDRLSAGPATRTFTFGTCGDAGLSTSSAVTAPAVPGSLRANEWTTLPTGSRVVALTFDAGGNAQGLPSILDTLARTNTPATFFLTGAWTLQNPALARQVAARYPAGNHSVNHPDFTTLSDAAVRDQVVGAHQTIRTTTGADPRPWFRFPFGARDSRTIGLVNCLGYGSVRWTVDSLGWQGTSGGQSTTSVRQRVVNALTPGEIVLMHVGSHPTDGSTLDAAALAGIISDIRARGYQFVTLEAFG</sequence>